<feature type="transmembrane region" description="Helical" evidence="1">
    <location>
        <begin position="120"/>
        <end position="141"/>
    </location>
</feature>
<accession>A0A2M7IER7</accession>
<keyword evidence="1" id="KW-0472">Membrane</keyword>
<dbReference type="Pfam" id="PF13231">
    <property type="entry name" value="PMT_2"/>
    <property type="match status" value="1"/>
</dbReference>
<evidence type="ECO:0000259" key="2">
    <source>
        <dbReference type="Pfam" id="PF13231"/>
    </source>
</evidence>
<dbReference type="EMBL" id="PFGX01000126">
    <property type="protein sequence ID" value="PIW74991.1"/>
    <property type="molecule type" value="Genomic_DNA"/>
</dbReference>
<feature type="transmembrane region" description="Helical" evidence="1">
    <location>
        <begin position="201"/>
        <end position="218"/>
    </location>
</feature>
<name>A0A2M7IER7_9BACT</name>
<evidence type="ECO:0000313" key="3">
    <source>
        <dbReference type="EMBL" id="PIW74991.1"/>
    </source>
</evidence>
<keyword evidence="1" id="KW-1133">Transmembrane helix</keyword>
<feature type="transmembrane region" description="Helical" evidence="1">
    <location>
        <begin position="83"/>
        <end position="108"/>
    </location>
</feature>
<dbReference type="Proteomes" id="UP000231280">
    <property type="component" value="Unassembled WGS sequence"/>
</dbReference>
<keyword evidence="1" id="KW-0812">Transmembrane</keyword>
<feature type="transmembrane region" description="Helical" evidence="1">
    <location>
        <begin position="249"/>
        <end position="267"/>
    </location>
</feature>
<sequence length="283" mass="33007">MLINVVFYLSIGFVVFKIVKLLFNDENQALVAAMLFLTAYPMLEYGINYYTDLAGWFFFVLSVYLTLLFGQKPSYKLVVWNGIISVIGFLTKESGGVGTLFFVLFLFFVYKDSFINKLKYLLTIAVVFWLPVISWQVFVYFKYAYSYYDWYMLCRRGDEAFVRDYFKIIPKSLVATFFLGWSFVLLGLVRVRKAAPEVKKVALALILPSFSFLIWFGASSRIFYIIGLLLSILAGWGFVYLINNYRRTYAYSLLAMAIAGNYFWFIFDDRLRVLVNAVLNIHY</sequence>
<evidence type="ECO:0000256" key="1">
    <source>
        <dbReference type="SAM" id="Phobius"/>
    </source>
</evidence>
<dbReference type="AlphaFoldDB" id="A0A2M7IER7"/>
<gene>
    <name evidence="3" type="ORF">CO002_04545</name>
</gene>
<reference evidence="4" key="1">
    <citation type="submission" date="2017-09" db="EMBL/GenBank/DDBJ databases">
        <title>Depth-based differentiation of microbial function through sediment-hosted aquifers and enrichment of novel symbionts in the deep terrestrial subsurface.</title>
        <authorList>
            <person name="Probst A.J."/>
            <person name="Ladd B."/>
            <person name="Jarett J.K."/>
            <person name="Geller-Mcgrath D.E."/>
            <person name="Sieber C.M.K."/>
            <person name="Emerson J.B."/>
            <person name="Anantharaman K."/>
            <person name="Thomas B.C."/>
            <person name="Malmstrom R."/>
            <person name="Stieglmeier M."/>
            <person name="Klingl A."/>
            <person name="Woyke T."/>
            <person name="Ryan C.M."/>
            <person name="Banfield J.F."/>
        </authorList>
    </citation>
    <scope>NUCLEOTIDE SEQUENCE [LARGE SCALE GENOMIC DNA]</scope>
</reference>
<feature type="transmembrane region" description="Helical" evidence="1">
    <location>
        <begin position="5"/>
        <end position="23"/>
    </location>
</feature>
<organism evidence="3 4">
    <name type="scientific">Candidatus Portnoybacteria bacterium CG_4_8_14_3_um_filter_44_10</name>
    <dbReference type="NCBI Taxonomy" id="1974802"/>
    <lineage>
        <taxon>Bacteria</taxon>
        <taxon>Candidatus Portnoyibacteriota</taxon>
    </lineage>
</organism>
<proteinExistence type="predicted"/>
<feature type="transmembrane region" description="Helical" evidence="1">
    <location>
        <begin position="29"/>
        <end position="46"/>
    </location>
</feature>
<protein>
    <recommendedName>
        <fullName evidence="2">Glycosyltransferase RgtA/B/C/D-like domain-containing protein</fullName>
    </recommendedName>
</protein>
<feature type="transmembrane region" description="Helical" evidence="1">
    <location>
        <begin position="168"/>
        <end position="189"/>
    </location>
</feature>
<feature type="domain" description="Glycosyltransferase RgtA/B/C/D-like" evidence="2">
    <location>
        <begin position="2"/>
        <end position="135"/>
    </location>
</feature>
<comment type="caution">
    <text evidence="3">The sequence shown here is derived from an EMBL/GenBank/DDBJ whole genome shotgun (WGS) entry which is preliminary data.</text>
</comment>
<feature type="transmembrane region" description="Helical" evidence="1">
    <location>
        <begin position="224"/>
        <end position="242"/>
    </location>
</feature>
<dbReference type="InterPro" id="IPR038731">
    <property type="entry name" value="RgtA/B/C-like"/>
</dbReference>
<evidence type="ECO:0000313" key="4">
    <source>
        <dbReference type="Proteomes" id="UP000231280"/>
    </source>
</evidence>
<feature type="transmembrane region" description="Helical" evidence="1">
    <location>
        <begin position="53"/>
        <end position="71"/>
    </location>
</feature>